<reference evidence="1 2" key="1">
    <citation type="submission" date="2014-03" db="EMBL/GenBank/DDBJ databases">
        <title>Genomics of Bifidobacteria.</title>
        <authorList>
            <person name="Ventura M."/>
            <person name="Milani C."/>
            <person name="Lugli G.A."/>
        </authorList>
    </citation>
    <scope>NUCLEOTIDE SEQUENCE [LARGE SCALE GENOMIC DNA]</scope>
    <source>
        <strain evidence="1 2">LMG 11597</strain>
    </source>
</reference>
<evidence type="ECO:0000313" key="1">
    <source>
        <dbReference type="EMBL" id="KFI99074.1"/>
    </source>
</evidence>
<dbReference type="Proteomes" id="UP000029055">
    <property type="component" value="Unassembled WGS sequence"/>
</dbReference>
<sequence>MLMTEILTLVSNCYKLHMSLGNWLRNICN</sequence>
<protein>
    <submittedName>
        <fullName evidence="1">Uncharacterized protein</fullName>
    </submittedName>
</protein>
<dbReference type="EMBL" id="JGZR01000016">
    <property type="protein sequence ID" value="KFI99074.1"/>
    <property type="molecule type" value="Genomic_DNA"/>
</dbReference>
<accession>A0A087DU74</accession>
<organism evidence="1 2">
    <name type="scientific">Bifidobacterium subtile</name>
    <dbReference type="NCBI Taxonomy" id="77635"/>
    <lineage>
        <taxon>Bacteria</taxon>
        <taxon>Bacillati</taxon>
        <taxon>Actinomycetota</taxon>
        <taxon>Actinomycetes</taxon>
        <taxon>Bifidobacteriales</taxon>
        <taxon>Bifidobacteriaceae</taxon>
        <taxon>Bifidobacterium</taxon>
    </lineage>
</organism>
<evidence type="ECO:0000313" key="2">
    <source>
        <dbReference type="Proteomes" id="UP000029055"/>
    </source>
</evidence>
<gene>
    <name evidence="1" type="ORF">BISU_2277</name>
</gene>
<proteinExistence type="predicted"/>
<name>A0A087DU74_9BIFI</name>
<dbReference type="AlphaFoldDB" id="A0A087DU74"/>
<keyword evidence="2" id="KW-1185">Reference proteome</keyword>
<comment type="caution">
    <text evidence="1">The sequence shown here is derived from an EMBL/GenBank/DDBJ whole genome shotgun (WGS) entry which is preliminary data.</text>
</comment>